<keyword evidence="5" id="KW-1185">Reference proteome</keyword>
<dbReference type="InParanoid" id="D2V783"/>
<reference evidence="4 5" key="1">
    <citation type="journal article" date="2010" name="Cell">
        <title>The genome of Naegleria gruberi illuminates early eukaryotic versatility.</title>
        <authorList>
            <person name="Fritz-Laylin L.K."/>
            <person name="Prochnik S.E."/>
            <person name="Ginger M.L."/>
            <person name="Dacks J.B."/>
            <person name="Carpenter M.L."/>
            <person name="Field M.C."/>
            <person name="Kuo A."/>
            <person name="Paredez A."/>
            <person name="Chapman J."/>
            <person name="Pham J."/>
            <person name="Shu S."/>
            <person name="Neupane R."/>
            <person name="Cipriano M."/>
            <person name="Mancuso J."/>
            <person name="Tu H."/>
            <person name="Salamov A."/>
            <person name="Lindquist E."/>
            <person name="Shapiro H."/>
            <person name="Lucas S."/>
            <person name="Grigoriev I.V."/>
            <person name="Cande W.Z."/>
            <person name="Fulton C."/>
            <person name="Rokhsar D.S."/>
            <person name="Dawson S.C."/>
        </authorList>
    </citation>
    <scope>NUCLEOTIDE SEQUENCE [LARGE SCALE GENOMIC DNA]</scope>
    <source>
        <strain evidence="4 5">NEG-M</strain>
    </source>
</reference>
<dbReference type="eggNOG" id="KOG1164">
    <property type="taxonomic scope" value="Eukaryota"/>
</dbReference>
<dbReference type="GeneID" id="8848977"/>
<dbReference type="PANTHER" id="PTHR11909">
    <property type="entry name" value="CASEIN KINASE-RELATED"/>
    <property type="match status" value="1"/>
</dbReference>
<keyword evidence="1" id="KW-0067">ATP-binding</keyword>
<feature type="region of interest" description="Disordered" evidence="2">
    <location>
        <begin position="1"/>
        <end position="24"/>
    </location>
</feature>
<evidence type="ECO:0000313" key="4">
    <source>
        <dbReference type="EMBL" id="EFC47327.1"/>
    </source>
</evidence>
<dbReference type="Gene3D" id="3.30.200.20">
    <property type="entry name" value="Phosphorylase Kinase, domain 1"/>
    <property type="match status" value="1"/>
</dbReference>
<gene>
    <name evidence="4" type="ORF">NAEGRDRAFT_64704</name>
</gene>
<dbReference type="InterPro" id="IPR017441">
    <property type="entry name" value="Protein_kinase_ATP_BS"/>
</dbReference>
<evidence type="ECO:0000259" key="3">
    <source>
        <dbReference type="PROSITE" id="PS50011"/>
    </source>
</evidence>
<name>D2V783_NAEGR</name>
<dbReference type="STRING" id="5762.D2V783"/>
<feature type="domain" description="Protein kinase" evidence="3">
    <location>
        <begin position="53"/>
        <end position="244"/>
    </location>
</feature>
<evidence type="ECO:0000256" key="2">
    <source>
        <dbReference type="SAM" id="MobiDB-lite"/>
    </source>
</evidence>
<organism evidence="5">
    <name type="scientific">Naegleria gruberi</name>
    <name type="common">Amoeba</name>
    <dbReference type="NCBI Taxonomy" id="5762"/>
    <lineage>
        <taxon>Eukaryota</taxon>
        <taxon>Discoba</taxon>
        <taxon>Heterolobosea</taxon>
        <taxon>Tetramitia</taxon>
        <taxon>Eutetramitia</taxon>
        <taxon>Vahlkampfiidae</taxon>
        <taxon>Naegleria</taxon>
    </lineage>
</organism>
<dbReference type="PROSITE" id="PS00107">
    <property type="entry name" value="PROTEIN_KINASE_ATP"/>
    <property type="match status" value="1"/>
</dbReference>
<evidence type="ECO:0000256" key="1">
    <source>
        <dbReference type="PROSITE-ProRule" id="PRU10141"/>
    </source>
</evidence>
<accession>D2V783</accession>
<keyword evidence="1" id="KW-0547">Nucleotide-binding</keyword>
<dbReference type="PROSITE" id="PS50011">
    <property type="entry name" value="PROTEIN_KINASE_DOM"/>
    <property type="match status" value="1"/>
</dbReference>
<dbReference type="GO" id="GO:0004672">
    <property type="term" value="F:protein kinase activity"/>
    <property type="evidence" value="ECO:0007669"/>
    <property type="project" value="InterPro"/>
</dbReference>
<feature type="binding site" evidence="1">
    <location>
        <position position="82"/>
    </location>
    <ligand>
        <name>ATP</name>
        <dbReference type="ChEBI" id="CHEBI:30616"/>
    </ligand>
</feature>
<proteinExistence type="predicted"/>
<dbReference type="GO" id="GO:0005524">
    <property type="term" value="F:ATP binding"/>
    <property type="evidence" value="ECO:0007669"/>
    <property type="project" value="UniProtKB-UniRule"/>
</dbReference>
<feature type="compositionally biased region" description="Low complexity" evidence="2">
    <location>
        <begin position="1"/>
        <end position="16"/>
    </location>
</feature>
<dbReference type="VEuPathDB" id="AmoebaDB:NAEGRDRAFT_64704"/>
<evidence type="ECO:0000313" key="5">
    <source>
        <dbReference type="Proteomes" id="UP000006671"/>
    </source>
</evidence>
<dbReference type="EMBL" id="GG738855">
    <property type="protein sequence ID" value="EFC47327.1"/>
    <property type="molecule type" value="Genomic_DNA"/>
</dbReference>
<dbReference type="InterPro" id="IPR050235">
    <property type="entry name" value="CK1_Ser-Thr_kinase"/>
</dbReference>
<protein>
    <submittedName>
        <fullName evidence="4">Predicted protein</fullName>
    </submittedName>
</protein>
<dbReference type="RefSeq" id="XP_002680071.1">
    <property type="nucleotide sequence ID" value="XM_002680025.1"/>
</dbReference>
<dbReference type="KEGG" id="ngr:NAEGRDRAFT_64704"/>
<dbReference type="Proteomes" id="UP000006671">
    <property type="component" value="Unassembled WGS sequence"/>
</dbReference>
<dbReference type="SUPFAM" id="SSF56112">
    <property type="entry name" value="Protein kinase-like (PK-like)"/>
    <property type="match status" value="1"/>
</dbReference>
<dbReference type="InterPro" id="IPR000719">
    <property type="entry name" value="Prot_kinase_dom"/>
</dbReference>
<dbReference type="Gene3D" id="1.10.510.10">
    <property type="entry name" value="Transferase(Phosphotransferase) domain 1"/>
    <property type="match status" value="1"/>
</dbReference>
<dbReference type="OrthoDB" id="5800476at2759"/>
<sequence length="244" mass="27004">MNPPNSNQVVPSSPNNRTANDNGVRAVQQQQQIEVAQQQSYKPQIPRLIGKRFLVGAKLGSGSFGTIHAGKIISNNQEVAIKFEEVKCKFPQLLAESRIYKILWGLPVSTSRKTLSAASAALNTSIDTASLHVNHGNSPNSTGIGTSKSQEVLSVTQHHQEEATVIGIPKLYWYGVEDDFNVMVIECLGPSLEDLFSFCSRRFSLKTVLILADQLISRIEFLHYKHFIHRDGKFFLVTSSNPTP</sequence>
<dbReference type="AlphaFoldDB" id="D2V783"/>
<dbReference type="InterPro" id="IPR011009">
    <property type="entry name" value="Kinase-like_dom_sf"/>
</dbReference>